<proteinExistence type="inferred from homology"/>
<dbReference type="Pfam" id="PF01370">
    <property type="entry name" value="Epimerase"/>
    <property type="match status" value="1"/>
</dbReference>
<dbReference type="SUPFAM" id="SSF51735">
    <property type="entry name" value="NAD(P)-binding Rossmann-fold domains"/>
    <property type="match status" value="1"/>
</dbReference>
<dbReference type="InterPro" id="IPR036291">
    <property type="entry name" value="NAD(P)-bd_dom_sf"/>
</dbReference>
<sequence>MAVIDESGSERLTPGGDPDQSTVLVTGGTGYIAGWCVAELLGRGYRVRTTVRAPGRQAAVTAAVSAVTDPGNRLEYAVADLTADSGWDAAMAGVDYVLHVASPLGGDGTSSAADLVVPARDGTLRVLRAAAAAGVRRVVMTSAANAASPSSYASEGVTDETLWTDPDDPTLIPYRRAKTVAEKAAWDFLADYDKAGRDRAGRDGSMSLTTILPGAVFGPILTPDNLGTTGIIARMLKGGMPGAPRIGLEVVDVRDIADIHIRAMTAPEAAGQRFLATGEFIWMRDMARALRAGLGPAAARVRTRQLPDVAVRFSARFLDPSLRAITPSLGRRNRHTTAKAERLLGWRPRPAAQTVVECGASLVERRVVRESVGKPS</sequence>
<dbReference type="EMBL" id="BONZ01000036">
    <property type="protein sequence ID" value="GIH15645.1"/>
    <property type="molecule type" value="Genomic_DNA"/>
</dbReference>
<protein>
    <submittedName>
        <fullName evidence="5">Dihydroflavonol-4-reductase</fullName>
    </submittedName>
</protein>
<accession>A0A8J3QQL6</accession>
<dbReference type="InterPro" id="IPR050425">
    <property type="entry name" value="NAD(P)_dehydrat-like"/>
</dbReference>
<evidence type="ECO:0000313" key="6">
    <source>
        <dbReference type="Proteomes" id="UP000642748"/>
    </source>
</evidence>
<name>A0A8J3QQL6_9ACTN</name>
<dbReference type="GO" id="GO:0016616">
    <property type="term" value="F:oxidoreductase activity, acting on the CH-OH group of donors, NAD or NADP as acceptor"/>
    <property type="evidence" value="ECO:0007669"/>
    <property type="project" value="TreeGrafter"/>
</dbReference>
<reference evidence="5" key="1">
    <citation type="submission" date="2021-01" db="EMBL/GenBank/DDBJ databases">
        <title>Whole genome shotgun sequence of Rugosimonospora africana NBRC 104875.</title>
        <authorList>
            <person name="Komaki H."/>
            <person name="Tamura T."/>
        </authorList>
    </citation>
    <scope>NUCLEOTIDE SEQUENCE</scope>
    <source>
        <strain evidence="5">NBRC 104875</strain>
    </source>
</reference>
<organism evidence="5 6">
    <name type="scientific">Rugosimonospora africana</name>
    <dbReference type="NCBI Taxonomy" id="556532"/>
    <lineage>
        <taxon>Bacteria</taxon>
        <taxon>Bacillati</taxon>
        <taxon>Actinomycetota</taxon>
        <taxon>Actinomycetes</taxon>
        <taxon>Micromonosporales</taxon>
        <taxon>Micromonosporaceae</taxon>
        <taxon>Rugosimonospora</taxon>
    </lineage>
</organism>
<keyword evidence="6" id="KW-1185">Reference proteome</keyword>
<dbReference type="RefSeq" id="WP_203919272.1">
    <property type="nucleotide sequence ID" value="NZ_BONZ01000036.1"/>
</dbReference>
<dbReference type="AlphaFoldDB" id="A0A8J3QQL6"/>
<evidence type="ECO:0000256" key="2">
    <source>
        <dbReference type="ARBA" id="ARBA00023445"/>
    </source>
</evidence>
<evidence type="ECO:0000259" key="4">
    <source>
        <dbReference type="Pfam" id="PF01370"/>
    </source>
</evidence>
<keyword evidence="1" id="KW-0560">Oxidoreductase</keyword>
<evidence type="ECO:0000256" key="3">
    <source>
        <dbReference type="SAM" id="MobiDB-lite"/>
    </source>
</evidence>
<comment type="similarity">
    <text evidence="2">Belongs to the NAD(P)-dependent epimerase/dehydratase family. Dihydroflavonol-4-reductase subfamily.</text>
</comment>
<dbReference type="FunFam" id="3.40.50.720:FF:000336">
    <property type="entry name" value="Aldehyde reductase"/>
    <property type="match status" value="1"/>
</dbReference>
<feature type="region of interest" description="Disordered" evidence="3">
    <location>
        <begin position="1"/>
        <end position="20"/>
    </location>
</feature>
<dbReference type="Proteomes" id="UP000642748">
    <property type="component" value="Unassembled WGS sequence"/>
</dbReference>
<evidence type="ECO:0000256" key="1">
    <source>
        <dbReference type="ARBA" id="ARBA00023002"/>
    </source>
</evidence>
<feature type="domain" description="NAD-dependent epimerase/dehydratase" evidence="4">
    <location>
        <begin position="23"/>
        <end position="270"/>
    </location>
</feature>
<dbReference type="PANTHER" id="PTHR10366">
    <property type="entry name" value="NAD DEPENDENT EPIMERASE/DEHYDRATASE"/>
    <property type="match status" value="1"/>
</dbReference>
<dbReference type="InterPro" id="IPR001509">
    <property type="entry name" value="Epimerase_deHydtase"/>
</dbReference>
<gene>
    <name evidence="5" type="ORF">Raf01_38170</name>
</gene>
<evidence type="ECO:0000313" key="5">
    <source>
        <dbReference type="EMBL" id="GIH15645.1"/>
    </source>
</evidence>
<dbReference type="Gene3D" id="3.40.50.720">
    <property type="entry name" value="NAD(P)-binding Rossmann-like Domain"/>
    <property type="match status" value="1"/>
</dbReference>
<comment type="caution">
    <text evidence="5">The sequence shown here is derived from an EMBL/GenBank/DDBJ whole genome shotgun (WGS) entry which is preliminary data.</text>
</comment>
<dbReference type="PANTHER" id="PTHR10366:SF564">
    <property type="entry name" value="STEROL-4-ALPHA-CARBOXYLATE 3-DEHYDROGENASE, DECARBOXYLATING"/>
    <property type="match status" value="1"/>
</dbReference>